<evidence type="ECO:0000313" key="4">
    <source>
        <dbReference type="Proteomes" id="UP000662986"/>
    </source>
</evidence>
<evidence type="ECO:0000256" key="1">
    <source>
        <dbReference type="ARBA" id="ARBA00005254"/>
    </source>
</evidence>
<dbReference type="Proteomes" id="UP000662986">
    <property type="component" value="Chromosome"/>
</dbReference>
<evidence type="ECO:0000313" key="3">
    <source>
        <dbReference type="EMBL" id="QSE92747.1"/>
    </source>
</evidence>
<name>A0A974W8Q0_9NOCA</name>
<organism evidence="3 4">
    <name type="scientific">Rhodococcus pseudokoreensis</name>
    <dbReference type="NCBI Taxonomy" id="2811421"/>
    <lineage>
        <taxon>Bacteria</taxon>
        <taxon>Bacillati</taxon>
        <taxon>Actinomycetota</taxon>
        <taxon>Actinomycetes</taxon>
        <taxon>Mycobacteriales</taxon>
        <taxon>Nocardiaceae</taxon>
        <taxon>Rhodococcus</taxon>
    </lineage>
</organism>
<keyword evidence="4" id="KW-1185">Reference proteome</keyword>
<dbReference type="PANTHER" id="PTHR42993:SF1">
    <property type="entry name" value="MAOC-LIKE DEHYDRATASE DOMAIN-CONTAINING PROTEIN"/>
    <property type="match status" value="1"/>
</dbReference>
<dbReference type="RefSeq" id="WP_206009198.1">
    <property type="nucleotide sequence ID" value="NZ_CP070619.1"/>
</dbReference>
<gene>
    <name evidence="3" type="ORF">JWS13_31170</name>
</gene>
<dbReference type="EMBL" id="CP070619">
    <property type="protein sequence ID" value="QSE92747.1"/>
    <property type="molecule type" value="Genomic_DNA"/>
</dbReference>
<evidence type="ECO:0000259" key="2">
    <source>
        <dbReference type="Pfam" id="PF01575"/>
    </source>
</evidence>
<dbReference type="SUPFAM" id="SSF54637">
    <property type="entry name" value="Thioesterase/thiol ester dehydrase-isomerase"/>
    <property type="match status" value="1"/>
</dbReference>
<feature type="domain" description="MaoC-like" evidence="2">
    <location>
        <begin position="17"/>
        <end position="123"/>
    </location>
</feature>
<protein>
    <submittedName>
        <fullName evidence="3">MaoC family dehydratase</fullName>
    </submittedName>
</protein>
<dbReference type="InterPro" id="IPR002539">
    <property type="entry name" value="MaoC-like_dom"/>
</dbReference>
<reference evidence="3 4" key="2">
    <citation type="journal article" date="2022" name="Arch. Microbiol.">
        <title>Rhodococcus pseudokoreensis sp. nov. isolated from the rhizosphere of young M26 apple rootstocks.</title>
        <authorList>
            <person name="Kampfer P."/>
            <person name="Glaeser S.P."/>
            <person name="Blom J."/>
            <person name="Wolf J."/>
            <person name="Benning S."/>
            <person name="Schloter M."/>
            <person name="Neumann-Schaal M."/>
        </authorList>
    </citation>
    <scope>NUCLEOTIDE SEQUENCE [LARGE SCALE GENOMIC DNA]</scope>
    <source>
        <strain evidence="3 4">R79</strain>
    </source>
</reference>
<proteinExistence type="inferred from homology"/>
<dbReference type="InterPro" id="IPR039375">
    <property type="entry name" value="NodN-like"/>
</dbReference>
<dbReference type="PANTHER" id="PTHR42993">
    <property type="entry name" value="MAOC-LIKE DEHYDRATASE DOMAIN-CONTAINING PROTEIN"/>
    <property type="match status" value="1"/>
</dbReference>
<dbReference type="Gene3D" id="3.10.129.10">
    <property type="entry name" value="Hotdog Thioesterase"/>
    <property type="match status" value="1"/>
</dbReference>
<dbReference type="Pfam" id="PF01575">
    <property type="entry name" value="MaoC_dehydratas"/>
    <property type="match status" value="1"/>
</dbReference>
<accession>A0A974W8Q0</accession>
<dbReference type="InterPro" id="IPR029069">
    <property type="entry name" value="HotDog_dom_sf"/>
</dbReference>
<reference evidence="3 4" key="1">
    <citation type="journal article" date="2021" name="Microbiol. Resour. Announc.">
        <title>Complete Genome Sequences of Two Rhodococcus sp. Strains with Large and Linear Chromosomes, Isolated from Apple Rhizosphere.</title>
        <authorList>
            <person name="Benning S."/>
            <person name="Brugnone N."/>
            <person name="Siani R."/>
            <person name="Kublik S."/>
            <person name="Schloter M."/>
            <person name="Rad V."/>
        </authorList>
    </citation>
    <scope>NUCLEOTIDE SEQUENCE [LARGE SCALE GENOMIC DNA]</scope>
    <source>
        <strain evidence="3 4">R79</strain>
    </source>
</reference>
<sequence length="154" mass="15898">MPISPVVFATPGDLVAAAGTTLPSTDWTVVDQRSINTFADATGDHQWIHVDAAQAANGPYGGTIAHGYLTLSLIGPLVADALSVPGASSVVNYGLEKVRFPSPVPVDSRIRLSSTVASANRVPGGVQVAIEAVVECEGSPKPACVAIVVYRYLD</sequence>
<dbReference type="CDD" id="cd03450">
    <property type="entry name" value="NodN"/>
    <property type="match status" value="1"/>
</dbReference>
<comment type="similarity">
    <text evidence="1">Belongs to the enoyl-CoA hydratase/isomerase family.</text>
</comment>